<feature type="transmembrane region" description="Helical" evidence="6">
    <location>
        <begin position="325"/>
        <end position="349"/>
    </location>
</feature>
<dbReference type="GO" id="GO:0016020">
    <property type="term" value="C:membrane"/>
    <property type="evidence" value="ECO:0007669"/>
    <property type="project" value="UniProtKB-SubCell"/>
</dbReference>
<dbReference type="Gene3D" id="1.10.287.70">
    <property type="match status" value="2"/>
</dbReference>
<feature type="compositionally biased region" description="Basic and acidic residues" evidence="5">
    <location>
        <begin position="100"/>
        <end position="123"/>
    </location>
</feature>
<keyword evidence="9" id="KW-1185">Reference proteome</keyword>
<feature type="compositionally biased region" description="Basic and acidic residues" evidence="5">
    <location>
        <begin position="49"/>
        <end position="67"/>
    </location>
</feature>
<dbReference type="PANTHER" id="PTHR10037:SF62">
    <property type="entry name" value="SODIUM CHANNEL PROTEIN 60E"/>
    <property type="match status" value="1"/>
</dbReference>
<comment type="caution">
    <text evidence="8">The sequence shown here is derived from an EMBL/GenBank/DDBJ whole genome shotgun (WGS) entry which is preliminary data.</text>
</comment>
<keyword evidence="4 6" id="KW-0472">Membrane</keyword>
<feature type="transmembrane region" description="Helical" evidence="6">
    <location>
        <begin position="384"/>
        <end position="413"/>
    </location>
</feature>
<feature type="transmembrane region" description="Helical" evidence="6">
    <location>
        <begin position="572"/>
        <end position="591"/>
    </location>
</feature>
<dbReference type="Gene3D" id="1.20.120.350">
    <property type="entry name" value="Voltage-gated potassium channels. Chain C"/>
    <property type="match status" value="1"/>
</dbReference>
<evidence type="ECO:0000256" key="1">
    <source>
        <dbReference type="ARBA" id="ARBA00004141"/>
    </source>
</evidence>
<evidence type="ECO:0000256" key="3">
    <source>
        <dbReference type="ARBA" id="ARBA00022989"/>
    </source>
</evidence>
<dbReference type="InterPro" id="IPR027359">
    <property type="entry name" value="Volt_channel_dom_sf"/>
</dbReference>
<reference evidence="8 9" key="1">
    <citation type="journal article" date="2023" name="Sci. Data">
        <title>Genome assembly of the Korean intertidal mud-creeper Batillaria attramentaria.</title>
        <authorList>
            <person name="Patra A.K."/>
            <person name="Ho P.T."/>
            <person name="Jun S."/>
            <person name="Lee S.J."/>
            <person name="Kim Y."/>
            <person name="Won Y.J."/>
        </authorList>
    </citation>
    <scope>NUCLEOTIDE SEQUENCE [LARGE SCALE GENOMIC DNA]</scope>
    <source>
        <strain evidence="8">Wonlab-2016</strain>
    </source>
</reference>
<feature type="transmembrane region" description="Helical" evidence="6">
    <location>
        <begin position="487"/>
        <end position="510"/>
    </location>
</feature>
<dbReference type="SUPFAM" id="SSF81324">
    <property type="entry name" value="Voltage-gated potassium channels"/>
    <property type="match status" value="2"/>
</dbReference>
<feature type="transmembrane region" description="Helical" evidence="6">
    <location>
        <begin position="686"/>
        <end position="712"/>
    </location>
</feature>
<dbReference type="Gene3D" id="1.10.238.10">
    <property type="entry name" value="EF-hand"/>
    <property type="match status" value="1"/>
</dbReference>
<feature type="domain" description="Ion transport" evidence="7">
    <location>
        <begin position="323"/>
        <end position="519"/>
    </location>
</feature>
<feature type="non-terminal residue" evidence="8">
    <location>
        <position position="1"/>
    </location>
</feature>
<evidence type="ECO:0000259" key="7">
    <source>
        <dbReference type="Pfam" id="PF00520"/>
    </source>
</evidence>
<comment type="subcellular location">
    <subcellularLocation>
        <location evidence="1">Membrane</location>
        <topology evidence="1">Multi-pass membrane protein</topology>
    </subcellularLocation>
</comment>
<evidence type="ECO:0000256" key="2">
    <source>
        <dbReference type="ARBA" id="ARBA00022692"/>
    </source>
</evidence>
<evidence type="ECO:0000313" key="8">
    <source>
        <dbReference type="EMBL" id="KAK7471365.1"/>
    </source>
</evidence>
<name>A0ABD0JCM9_9CAEN</name>
<keyword evidence="3 6" id="KW-1133">Transmembrane helix</keyword>
<dbReference type="EMBL" id="JACVVK020000496">
    <property type="protein sequence ID" value="KAK7471365.1"/>
    <property type="molecule type" value="Genomic_DNA"/>
</dbReference>
<evidence type="ECO:0000313" key="9">
    <source>
        <dbReference type="Proteomes" id="UP001519460"/>
    </source>
</evidence>
<feature type="transmembrane region" description="Helical" evidence="6">
    <location>
        <begin position="603"/>
        <end position="623"/>
    </location>
</feature>
<keyword evidence="2 6" id="KW-0812">Transmembrane</keyword>
<proteinExistence type="predicted"/>
<sequence>PDDSKIDRSGHPLIKAETGVMAMPSIIITDFHEAETKVESETICQPPESLHEGSWRESSHEGDREKPGVPAYEGESRASAGQCPEGKRRGTRAVSFARFGDWRQSSHEGDREEPGVRAYEGESRASVSKWPDGNRRGTRALSFVGHAEGSGSGTREVGASGVSMGTPFSHSTAVTAPGRERRSKWDHWALDTLFGFVSAEKEKDGTRYWRDDTSQAESQDDNMASLRPGRSTDQREVAEMVELLLGRALRAASNQIVITPAEEEIIKAAKAPVTKVVSVRFREPPACCSCRKSNSVVGEDQLTRTSNGRWYKFRSFTLETVDKEWFNYCILVVIFISSIALVTSAGLLFKTVGVSDKLMSFRVLRCLHGFKPLRAISRWKSMQIMVNALAGSIPAMFNVLLVVLLIWLIFSIIGVELFAGKFYKCINATTRVVFHYTVTPNKSYCLSIGQRWENSKVNFDNVASGLLALFQVVDLQPRFENNLYAGYTYFLAFVVLGSLFCLKLFVGVVIDTYHTLTDKFEGSVYLDEVLTAGMRKYYNTIKRLEYSKPKKKIAPPQASFMMHFYRLSVNPMFELFIQIVIVLNVSMMAMAHYKMTENTKRALIIADAVFTTIYGIEAVIKLIGLRLRYFTSAWNVGDFTILVLSVLDIWYGHRLVIYPKMLRAFRILRIGKVLHVLRTAKGIRKLMFALVASLPAVFNIMALLLLVVYIYAIVGMVMFANVKLTGEIDEFENFHNFYHSVVLLIRLATKAGWNKVLQSLLIQPPDCDPEYITLSDGTKRKSQYGECGVPWMAIPYMVSYIFVAHQREEVGVADEDYDMFYRKWAIYDPTATEFIPYEYLSDFIDDLEPPLRIPKPNTVTMSSLNLQILEGDRVHCMDVLMALVYQELSVSVEDPICLREISNYMRHNMREIFPMREKAKAVCSILERRRDEVAAHVIQNAWRRHVHGRARRVRPGRRFAGKGLNMLPQASPFYRGLLPASCLRSQKIVRTDIDAMSNLKP</sequence>
<feature type="region of interest" description="Disordered" evidence="5">
    <location>
        <begin position="37"/>
        <end position="177"/>
    </location>
</feature>
<protein>
    <recommendedName>
        <fullName evidence="7">Ion transport domain-containing protein</fullName>
    </recommendedName>
</protein>
<dbReference type="InterPro" id="IPR043203">
    <property type="entry name" value="VGCC_Ca_Na"/>
</dbReference>
<feature type="region of interest" description="Disordered" evidence="5">
    <location>
        <begin position="205"/>
        <end position="233"/>
    </location>
</feature>
<organism evidence="8 9">
    <name type="scientific">Batillaria attramentaria</name>
    <dbReference type="NCBI Taxonomy" id="370345"/>
    <lineage>
        <taxon>Eukaryota</taxon>
        <taxon>Metazoa</taxon>
        <taxon>Spiralia</taxon>
        <taxon>Lophotrochozoa</taxon>
        <taxon>Mollusca</taxon>
        <taxon>Gastropoda</taxon>
        <taxon>Caenogastropoda</taxon>
        <taxon>Sorbeoconcha</taxon>
        <taxon>Cerithioidea</taxon>
        <taxon>Batillariidae</taxon>
        <taxon>Batillaria</taxon>
    </lineage>
</organism>
<accession>A0ABD0JCM9</accession>
<evidence type="ECO:0000256" key="5">
    <source>
        <dbReference type="SAM" id="MobiDB-lite"/>
    </source>
</evidence>
<feature type="transmembrane region" description="Helical" evidence="6">
    <location>
        <begin position="629"/>
        <end position="651"/>
    </location>
</feature>
<evidence type="ECO:0000256" key="4">
    <source>
        <dbReference type="ARBA" id="ARBA00023136"/>
    </source>
</evidence>
<dbReference type="Pfam" id="PF00520">
    <property type="entry name" value="Ion_trans"/>
    <property type="match status" value="2"/>
</dbReference>
<dbReference type="Proteomes" id="UP001519460">
    <property type="component" value="Unassembled WGS sequence"/>
</dbReference>
<dbReference type="AlphaFoldDB" id="A0ABD0JCM9"/>
<evidence type="ECO:0000256" key="6">
    <source>
        <dbReference type="SAM" id="Phobius"/>
    </source>
</evidence>
<dbReference type="InterPro" id="IPR005821">
    <property type="entry name" value="Ion_trans_dom"/>
</dbReference>
<dbReference type="PANTHER" id="PTHR10037">
    <property type="entry name" value="VOLTAGE-GATED CATION CHANNEL CALCIUM AND SODIUM"/>
    <property type="match status" value="1"/>
</dbReference>
<feature type="domain" description="Ion transport" evidence="7">
    <location>
        <begin position="571"/>
        <end position="803"/>
    </location>
</feature>
<gene>
    <name evidence="8" type="ORF">BaRGS_00036003</name>
</gene>